<name>A0ABM8II95_9FIRM</name>
<gene>
    <name evidence="1" type="ORF">T23_10590</name>
</gene>
<dbReference type="Proteomes" id="UP001432099">
    <property type="component" value="Chromosome"/>
</dbReference>
<proteinExistence type="predicted"/>
<reference evidence="1" key="1">
    <citation type="journal article" date="2024" name="Int. J. Syst. Evol. Microbiol.">
        <title>Turicibacter faecis sp. nov., isolated from faeces of heart failure mouse model.</title>
        <authorList>
            <person name="Imamura Y."/>
            <person name="Motooka D."/>
            <person name="Nakajima Y."/>
            <person name="Ito S."/>
            <person name="Kitakaze M."/>
            <person name="Iida T."/>
            <person name="Nakamura S."/>
        </authorList>
    </citation>
    <scope>NUCLEOTIDE SEQUENCE</scope>
    <source>
        <strain evidence="1">TC023</strain>
    </source>
</reference>
<sequence>MNSGERGASDGECDLNRISFSLCQLVSSHRAIDDYLIVRFYFGYDYCLFIDSTD</sequence>
<accession>A0ABM8II95</accession>
<evidence type="ECO:0000313" key="2">
    <source>
        <dbReference type="Proteomes" id="UP001432099"/>
    </source>
</evidence>
<keyword evidence="2" id="KW-1185">Reference proteome</keyword>
<organism evidence="1 2">
    <name type="scientific">Turicibacter faecis</name>
    <dbReference type="NCBI Taxonomy" id="2963365"/>
    <lineage>
        <taxon>Bacteria</taxon>
        <taxon>Bacillati</taxon>
        <taxon>Bacillota</taxon>
        <taxon>Erysipelotrichia</taxon>
        <taxon>Erysipelotrichales</taxon>
        <taxon>Turicibacteraceae</taxon>
        <taxon>Turicibacter</taxon>
    </lineage>
</organism>
<protein>
    <submittedName>
        <fullName evidence="1">Uncharacterized protein</fullName>
    </submittedName>
</protein>
<dbReference type="EMBL" id="AP028127">
    <property type="protein sequence ID" value="BEH90957.1"/>
    <property type="molecule type" value="Genomic_DNA"/>
</dbReference>
<evidence type="ECO:0000313" key="1">
    <source>
        <dbReference type="EMBL" id="BEH90957.1"/>
    </source>
</evidence>